<comment type="caution">
    <text evidence="2">The sequence shown here is derived from an EMBL/GenBank/DDBJ whole genome shotgun (WGS) entry which is preliminary data.</text>
</comment>
<feature type="domain" description="Replication factor A C-terminal" evidence="1">
    <location>
        <begin position="23"/>
        <end position="100"/>
    </location>
</feature>
<organism evidence="2 3">
    <name type="scientific">Trifolium medium</name>
    <dbReference type="NCBI Taxonomy" id="97028"/>
    <lineage>
        <taxon>Eukaryota</taxon>
        <taxon>Viridiplantae</taxon>
        <taxon>Streptophyta</taxon>
        <taxon>Embryophyta</taxon>
        <taxon>Tracheophyta</taxon>
        <taxon>Spermatophyta</taxon>
        <taxon>Magnoliopsida</taxon>
        <taxon>eudicotyledons</taxon>
        <taxon>Gunneridae</taxon>
        <taxon>Pentapetalae</taxon>
        <taxon>rosids</taxon>
        <taxon>fabids</taxon>
        <taxon>Fabales</taxon>
        <taxon>Fabaceae</taxon>
        <taxon>Papilionoideae</taxon>
        <taxon>50 kb inversion clade</taxon>
        <taxon>NPAAA clade</taxon>
        <taxon>Hologalegina</taxon>
        <taxon>IRL clade</taxon>
        <taxon>Trifolieae</taxon>
        <taxon>Trifolium</taxon>
    </lineage>
</organism>
<name>A0A392M3V1_9FABA</name>
<dbReference type="PANTHER" id="PTHR47165:SF4">
    <property type="entry name" value="OS03G0429900 PROTEIN"/>
    <property type="match status" value="1"/>
</dbReference>
<accession>A0A392M3V1</accession>
<evidence type="ECO:0000313" key="3">
    <source>
        <dbReference type="Proteomes" id="UP000265520"/>
    </source>
</evidence>
<evidence type="ECO:0000313" key="2">
    <source>
        <dbReference type="EMBL" id="MCH82030.1"/>
    </source>
</evidence>
<dbReference type="Pfam" id="PF08646">
    <property type="entry name" value="Rep_fac-A_C"/>
    <property type="match status" value="1"/>
</dbReference>
<proteinExistence type="predicted"/>
<dbReference type="PANTHER" id="PTHR47165">
    <property type="entry name" value="OS03G0429900 PROTEIN"/>
    <property type="match status" value="1"/>
</dbReference>
<dbReference type="InterPro" id="IPR013955">
    <property type="entry name" value="Rep_factor-A_C"/>
</dbReference>
<dbReference type="EMBL" id="LXQA010003110">
    <property type="protein sequence ID" value="MCH82030.1"/>
    <property type="molecule type" value="Genomic_DNA"/>
</dbReference>
<dbReference type="Gene3D" id="2.40.50.140">
    <property type="entry name" value="Nucleic acid-binding proteins"/>
    <property type="match status" value="1"/>
</dbReference>
<sequence>MHPKKTVDDILNHVEDGVFAVCAEVVRVVDGQDWWYPACKCHKGVVADSGAYFCSSCDRHVFQVVPRFRVKFEVTDGEASCVFVVFDSEMSYIMEKSCAYFVVQSKAIKVGPHPIEFDGLVGKRMLFAIDTTLKQSVGSDGTFRVKRICMNPKIIDEFCSKGPYFSPSKTMSHTIDVDSDGGSGEDVDVEDSKSMEFIKDLIVTPPDHGDQDFNKFCEVVFNKSMV</sequence>
<gene>
    <name evidence="2" type="ORF">A2U01_0002826</name>
</gene>
<dbReference type="Proteomes" id="UP000265520">
    <property type="component" value="Unassembled WGS sequence"/>
</dbReference>
<keyword evidence="3" id="KW-1185">Reference proteome</keyword>
<dbReference type="InterPro" id="IPR012340">
    <property type="entry name" value="NA-bd_OB-fold"/>
</dbReference>
<evidence type="ECO:0000259" key="1">
    <source>
        <dbReference type="Pfam" id="PF08646"/>
    </source>
</evidence>
<dbReference type="AlphaFoldDB" id="A0A392M3V1"/>
<reference evidence="2 3" key="1">
    <citation type="journal article" date="2018" name="Front. Plant Sci.">
        <title>Red Clover (Trifolium pratense) and Zigzag Clover (T. medium) - A Picture of Genomic Similarities and Differences.</title>
        <authorList>
            <person name="Dluhosova J."/>
            <person name="Istvanek J."/>
            <person name="Nedelnik J."/>
            <person name="Repkova J."/>
        </authorList>
    </citation>
    <scope>NUCLEOTIDE SEQUENCE [LARGE SCALE GENOMIC DNA]</scope>
    <source>
        <strain evidence="3">cv. 10/8</strain>
        <tissue evidence="2">Leaf</tissue>
    </source>
</reference>
<protein>
    <submittedName>
        <fullName evidence="2">Replication factor A protein</fullName>
    </submittedName>
</protein>
<dbReference type="SUPFAM" id="SSF50249">
    <property type="entry name" value="Nucleic acid-binding proteins"/>
    <property type="match status" value="1"/>
</dbReference>